<dbReference type="OrthoDB" id="6369070at2"/>
<dbReference type="InterPro" id="IPR009799">
    <property type="entry name" value="EthD_dom"/>
</dbReference>
<dbReference type="EMBL" id="SMKX01000001">
    <property type="protein sequence ID" value="TDD63446.1"/>
    <property type="molecule type" value="Genomic_DNA"/>
</dbReference>
<reference evidence="2 3" key="1">
    <citation type="submission" date="2019-03" db="EMBL/GenBank/DDBJ databases">
        <title>Draft genome sequences of novel Actinobacteria.</title>
        <authorList>
            <person name="Sahin N."/>
            <person name="Ay H."/>
            <person name="Saygin H."/>
        </authorList>
    </citation>
    <scope>NUCLEOTIDE SEQUENCE [LARGE SCALE GENOMIC DNA]</scope>
    <source>
        <strain evidence="2 3">JCM 13523</strain>
    </source>
</reference>
<comment type="caution">
    <text evidence="2">The sequence shown here is derived from an EMBL/GenBank/DDBJ whole genome shotgun (WGS) entry which is preliminary data.</text>
</comment>
<dbReference type="Proteomes" id="UP000295124">
    <property type="component" value="Unassembled WGS sequence"/>
</dbReference>
<evidence type="ECO:0000313" key="2">
    <source>
        <dbReference type="EMBL" id="TDD63446.1"/>
    </source>
</evidence>
<protein>
    <submittedName>
        <fullName evidence="2">DUF1330 domain-containing protein</fullName>
    </submittedName>
</protein>
<dbReference type="GO" id="GO:0016491">
    <property type="term" value="F:oxidoreductase activity"/>
    <property type="evidence" value="ECO:0007669"/>
    <property type="project" value="InterPro"/>
</dbReference>
<dbReference type="Gene3D" id="3.30.70.100">
    <property type="match status" value="1"/>
</dbReference>
<keyword evidence="3" id="KW-1185">Reference proteome</keyword>
<organism evidence="2 3">
    <name type="scientific">Kribbella antibiotica</name>
    <dbReference type="NCBI Taxonomy" id="190195"/>
    <lineage>
        <taxon>Bacteria</taxon>
        <taxon>Bacillati</taxon>
        <taxon>Actinomycetota</taxon>
        <taxon>Actinomycetes</taxon>
        <taxon>Propionibacteriales</taxon>
        <taxon>Kribbellaceae</taxon>
        <taxon>Kribbella</taxon>
    </lineage>
</organism>
<sequence>MHTLLTVIRKKPEIETAEFRRFMKDDYGPTYQALPQTRAYIQYFLADLAIDDAEDPIDAIVQISFDSVEQMHEALQSESYQKAHELRAAYMRETSVGIHSAVVEEINQLI</sequence>
<dbReference type="AlphaFoldDB" id="A0A4R4ZYK4"/>
<evidence type="ECO:0000313" key="3">
    <source>
        <dbReference type="Proteomes" id="UP000295124"/>
    </source>
</evidence>
<dbReference type="Pfam" id="PF07110">
    <property type="entry name" value="EthD"/>
    <property type="match status" value="1"/>
</dbReference>
<proteinExistence type="predicted"/>
<accession>A0A4R4ZYK4</accession>
<name>A0A4R4ZYK4_9ACTN</name>
<evidence type="ECO:0000259" key="1">
    <source>
        <dbReference type="Pfam" id="PF07110"/>
    </source>
</evidence>
<dbReference type="SUPFAM" id="SSF54909">
    <property type="entry name" value="Dimeric alpha+beta barrel"/>
    <property type="match status" value="1"/>
</dbReference>
<dbReference type="RefSeq" id="WP_132164057.1">
    <property type="nucleotide sequence ID" value="NZ_SMKX01000001.1"/>
</dbReference>
<gene>
    <name evidence="2" type="ORF">E1263_00395</name>
</gene>
<feature type="domain" description="EthD" evidence="1">
    <location>
        <begin position="11"/>
        <end position="83"/>
    </location>
</feature>
<dbReference type="InterPro" id="IPR011008">
    <property type="entry name" value="Dimeric_a/b-barrel"/>
</dbReference>